<comment type="similarity">
    <text evidence="2 4">Belongs to the TPP enzyme family.</text>
</comment>
<sequence>MGDGNMHWVAELAKIVPVVHARHEAGAVAMADGYARVNDQIGVCTVTCGPGVTNTLTPLRAAVINRTPMVVFAGDTPSDEEGHLQEFDTEAFATVVGAHHLRLEDAHAAADLVAEAFTVARRDRIPVILSVPMDVQEVLGSPEVARSVVADIAAPVELDPASAAELLATLEGRRCVVLVGRGALAADALSEVEELVDLLDAHVGTTLKGLGALSNHPRSIGIIGGFSNRRAREVIAQAEVVLVVGASLSRHTTDEGTLFGSAALVRIDVRPASADAGVWLHVQADAKAAVRRLVADLRSRRLTSPRRGSVDWAAGMVADPESIGSTEAAAPILDPVQVVRAISNEVPAAAQVVVGVGHFWNYFIENYTPKSAGRTHFHYQFGAIAQGFPSALGVAAGRPAGGTLVVEGDGSLLMSLPELETWARYQLPLLAVIMNDGAYGAEVHKLAAHRQDPRHAVFGYSPFADLATALGIEAHTPSTVEALAGHVRDYFARQRPLLIDARIPPYAMSRMYQRTVITAEAGHR</sequence>
<dbReference type="PROSITE" id="PS00187">
    <property type="entry name" value="TPP_ENZYMES"/>
    <property type="match status" value="1"/>
</dbReference>
<evidence type="ECO:0000256" key="1">
    <source>
        <dbReference type="ARBA" id="ARBA00001964"/>
    </source>
</evidence>
<evidence type="ECO:0000259" key="7">
    <source>
        <dbReference type="Pfam" id="PF02776"/>
    </source>
</evidence>
<proteinExistence type="inferred from homology"/>
<dbReference type="InterPro" id="IPR045229">
    <property type="entry name" value="TPP_enz"/>
</dbReference>
<dbReference type="InterPro" id="IPR000399">
    <property type="entry name" value="TPP-bd_CS"/>
</dbReference>
<feature type="domain" description="Thiamine pyrophosphate enzyme TPP-binding" evidence="6">
    <location>
        <begin position="366"/>
        <end position="500"/>
    </location>
</feature>
<evidence type="ECO:0000313" key="9">
    <source>
        <dbReference type="Proteomes" id="UP001501004"/>
    </source>
</evidence>
<organism evidence="8 9">
    <name type="scientific">Leifsonella bigeumensis</name>
    <dbReference type="NCBI Taxonomy" id="433643"/>
    <lineage>
        <taxon>Bacteria</taxon>
        <taxon>Bacillati</taxon>
        <taxon>Actinomycetota</taxon>
        <taxon>Actinomycetes</taxon>
        <taxon>Micrococcales</taxon>
        <taxon>Microbacteriaceae</taxon>
        <taxon>Leifsonella</taxon>
    </lineage>
</organism>
<feature type="domain" description="Thiamine pyrophosphate enzyme N-terminal TPP-binding" evidence="7">
    <location>
        <begin position="2"/>
        <end position="90"/>
    </location>
</feature>
<dbReference type="PANTHER" id="PTHR18968:SF13">
    <property type="entry name" value="ACETOLACTATE SYNTHASE CATALYTIC SUBUNIT, MITOCHONDRIAL"/>
    <property type="match status" value="1"/>
</dbReference>
<accession>A0ABP7F8X6</accession>
<dbReference type="InterPro" id="IPR029035">
    <property type="entry name" value="DHS-like_NAD/FAD-binding_dom"/>
</dbReference>
<dbReference type="InterPro" id="IPR029061">
    <property type="entry name" value="THDP-binding"/>
</dbReference>
<keyword evidence="9" id="KW-1185">Reference proteome</keyword>
<dbReference type="Proteomes" id="UP001501004">
    <property type="component" value="Unassembled WGS sequence"/>
</dbReference>
<evidence type="ECO:0000256" key="4">
    <source>
        <dbReference type="RuleBase" id="RU362132"/>
    </source>
</evidence>
<dbReference type="SUPFAM" id="SSF52467">
    <property type="entry name" value="DHS-like NAD/FAD-binding domain"/>
    <property type="match status" value="1"/>
</dbReference>
<dbReference type="Gene3D" id="3.40.50.1220">
    <property type="entry name" value="TPP-binding domain"/>
    <property type="match status" value="1"/>
</dbReference>
<dbReference type="InterPro" id="IPR012001">
    <property type="entry name" value="Thiamin_PyroP_enz_TPP-bd_dom"/>
</dbReference>
<evidence type="ECO:0000256" key="3">
    <source>
        <dbReference type="ARBA" id="ARBA00023052"/>
    </source>
</evidence>
<evidence type="ECO:0000259" key="6">
    <source>
        <dbReference type="Pfam" id="PF02775"/>
    </source>
</evidence>
<dbReference type="InterPro" id="IPR011766">
    <property type="entry name" value="TPP_enzyme_TPP-bd"/>
</dbReference>
<reference evidence="9" key="1">
    <citation type="journal article" date="2019" name="Int. J. Syst. Evol. Microbiol.">
        <title>The Global Catalogue of Microorganisms (GCM) 10K type strain sequencing project: providing services to taxonomists for standard genome sequencing and annotation.</title>
        <authorList>
            <consortium name="The Broad Institute Genomics Platform"/>
            <consortium name="The Broad Institute Genome Sequencing Center for Infectious Disease"/>
            <person name="Wu L."/>
            <person name="Ma J."/>
        </authorList>
    </citation>
    <scope>NUCLEOTIDE SEQUENCE [LARGE SCALE GENOMIC DNA]</scope>
    <source>
        <strain evidence="9">JCM 16949</strain>
    </source>
</reference>
<keyword evidence="3 4" id="KW-0786">Thiamine pyrophosphate</keyword>
<dbReference type="EMBL" id="BAABAE010000002">
    <property type="protein sequence ID" value="GAA3733815.1"/>
    <property type="molecule type" value="Genomic_DNA"/>
</dbReference>
<evidence type="ECO:0000259" key="5">
    <source>
        <dbReference type="Pfam" id="PF00205"/>
    </source>
</evidence>
<gene>
    <name evidence="8" type="ORF">GCM10022239_07500</name>
</gene>
<dbReference type="Pfam" id="PF02775">
    <property type="entry name" value="TPP_enzyme_C"/>
    <property type="match status" value="1"/>
</dbReference>
<dbReference type="PANTHER" id="PTHR18968">
    <property type="entry name" value="THIAMINE PYROPHOSPHATE ENZYMES"/>
    <property type="match status" value="1"/>
</dbReference>
<dbReference type="Pfam" id="PF02776">
    <property type="entry name" value="TPP_enzyme_N"/>
    <property type="match status" value="1"/>
</dbReference>
<dbReference type="CDD" id="cd07035">
    <property type="entry name" value="TPP_PYR_POX_like"/>
    <property type="match status" value="1"/>
</dbReference>
<comment type="cofactor">
    <cofactor evidence="1">
        <name>thiamine diphosphate</name>
        <dbReference type="ChEBI" id="CHEBI:58937"/>
    </cofactor>
</comment>
<evidence type="ECO:0000256" key="2">
    <source>
        <dbReference type="ARBA" id="ARBA00007812"/>
    </source>
</evidence>
<dbReference type="InterPro" id="IPR012000">
    <property type="entry name" value="Thiamin_PyroP_enz_cen_dom"/>
</dbReference>
<comment type="caution">
    <text evidence="8">The sequence shown here is derived from an EMBL/GenBank/DDBJ whole genome shotgun (WGS) entry which is preliminary data.</text>
</comment>
<dbReference type="Pfam" id="PF00205">
    <property type="entry name" value="TPP_enzyme_M"/>
    <property type="match status" value="1"/>
</dbReference>
<evidence type="ECO:0000313" key="8">
    <source>
        <dbReference type="EMBL" id="GAA3733815.1"/>
    </source>
</evidence>
<dbReference type="Gene3D" id="3.40.50.970">
    <property type="match status" value="2"/>
</dbReference>
<dbReference type="CDD" id="cd00568">
    <property type="entry name" value="TPP_enzymes"/>
    <property type="match status" value="1"/>
</dbReference>
<feature type="domain" description="Thiamine pyrophosphate enzyme central" evidence="5">
    <location>
        <begin position="163"/>
        <end position="293"/>
    </location>
</feature>
<dbReference type="SUPFAM" id="SSF52518">
    <property type="entry name" value="Thiamin diphosphate-binding fold (THDP-binding)"/>
    <property type="match status" value="2"/>
</dbReference>
<protein>
    <submittedName>
        <fullName evidence="8">Thiamine pyrophosphate-binding protein</fullName>
    </submittedName>
</protein>
<name>A0ABP7F8X6_9MICO</name>